<evidence type="ECO:0000256" key="4">
    <source>
        <dbReference type="ARBA" id="ARBA00023163"/>
    </source>
</evidence>
<protein>
    <submittedName>
        <fullName evidence="7">GAF domain-containing protein</fullName>
    </submittedName>
</protein>
<keyword evidence="2" id="KW-0418">Kinase</keyword>
<evidence type="ECO:0000256" key="5">
    <source>
        <dbReference type="SAM" id="MobiDB-lite"/>
    </source>
</evidence>
<dbReference type="Gene3D" id="3.30.450.40">
    <property type="match status" value="1"/>
</dbReference>
<dbReference type="PROSITE" id="PS50921">
    <property type="entry name" value="ANTAR"/>
    <property type="match status" value="1"/>
</dbReference>
<dbReference type="Pfam" id="PF03861">
    <property type="entry name" value="ANTAR"/>
    <property type="match status" value="1"/>
</dbReference>
<dbReference type="InterPro" id="IPR011006">
    <property type="entry name" value="CheY-like_superfamily"/>
</dbReference>
<dbReference type="InterPro" id="IPR029016">
    <property type="entry name" value="GAF-like_dom_sf"/>
</dbReference>
<evidence type="ECO:0000313" key="8">
    <source>
        <dbReference type="Proteomes" id="UP000198825"/>
    </source>
</evidence>
<dbReference type="PIRSF" id="PIRSF036625">
    <property type="entry name" value="GAF_ANTAR"/>
    <property type="match status" value="1"/>
</dbReference>
<evidence type="ECO:0000313" key="7">
    <source>
        <dbReference type="EMBL" id="SDU81335.1"/>
    </source>
</evidence>
<keyword evidence="4" id="KW-0804">Transcription</keyword>
<dbReference type="EMBL" id="LT629799">
    <property type="protein sequence ID" value="SDU81335.1"/>
    <property type="molecule type" value="Genomic_DNA"/>
</dbReference>
<dbReference type="InterPro" id="IPR005561">
    <property type="entry name" value="ANTAR"/>
</dbReference>
<dbReference type="AlphaFoldDB" id="A0A1H2LKS0"/>
<keyword evidence="3" id="KW-0805">Transcription regulation</keyword>
<dbReference type="InterPro" id="IPR003018">
    <property type="entry name" value="GAF"/>
</dbReference>
<dbReference type="SMART" id="SM01012">
    <property type="entry name" value="ANTAR"/>
    <property type="match status" value="1"/>
</dbReference>
<evidence type="ECO:0000259" key="6">
    <source>
        <dbReference type="PROSITE" id="PS50921"/>
    </source>
</evidence>
<keyword evidence="8" id="KW-1185">Reference proteome</keyword>
<organism evidence="7 8">
    <name type="scientific">Microlunatus sagamiharensis</name>
    <dbReference type="NCBI Taxonomy" id="546874"/>
    <lineage>
        <taxon>Bacteria</taxon>
        <taxon>Bacillati</taxon>
        <taxon>Actinomycetota</taxon>
        <taxon>Actinomycetes</taxon>
        <taxon>Propionibacteriales</taxon>
        <taxon>Propionibacteriaceae</taxon>
        <taxon>Microlunatus</taxon>
    </lineage>
</organism>
<evidence type="ECO:0000256" key="2">
    <source>
        <dbReference type="ARBA" id="ARBA00022777"/>
    </source>
</evidence>
<proteinExistence type="predicted"/>
<dbReference type="InterPro" id="IPR012074">
    <property type="entry name" value="GAF_ANTAR"/>
</dbReference>
<dbReference type="Gene3D" id="1.10.10.10">
    <property type="entry name" value="Winged helix-like DNA-binding domain superfamily/Winged helix DNA-binding domain"/>
    <property type="match status" value="1"/>
</dbReference>
<dbReference type="SUPFAM" id="SSF52172">
    <property type="entry name" value="CheY-like"/>
    <property type="match status" value="1"/>
</dbReference>
<dbReference type="Proteomes" id="UP000198825">
    <property type="component" value="Chromosome I"/>
</dbReference>
<dbReference type="InterPro" id="IPR036388">
    <property type="entry name" value="WH-like_DNA-bd_sf"/>
</dbReference>
<reference evidence="8" key="1">
    <citation type="submission" date="2016-10" db="EMBL/GenBank/DDBJ databases">
        <authorList>
            <person name="Varghese N."/>
            <person name="Submissions S."/>
        </authorList>
    </citation>
    <scope>NUCLEOTIDE SEQUENCE [LARGE SCALE GENOMIC DNA]</scope>
    <source>
        <strain evidence="8">DSM 21743</strain>
    </source>
</reference>
<dbReference type="GO" id="GO:0003723">
    <property type="term" value="F:RNA binding"/>
    <property type="evidence" value="ECO:0007669"/>
    <property type="project" value="InterPro"/>
</dbReference>
<sequence>MRVAGKTGAGEQWGVPSSEVLVLVEDYLTDVAERAHERLGDVVGVALTTSVEGGEPVTTGASTAKAAEIDVVQYSIGVGPCLQALRGEGGQYVPDLAHDDRWGDYGPAAAGLGAHSCVSVPVLDTDDRVLGVLKVYAAKVDGLTVEQREIARDVALAMSGGLGLASALVSTSHELEDRIEAMDRRRTIDLATGVLMGRTGLGAEVAFDALRRESQNTNVKLRDLAARLLEPSGDGASSDGATDSQVGSTVQAPFSRRGQGPAGGR</sequence>
<dbReference type="STRING" id="546874.SAMN04488544_0372"/>
<name>A0A1H2LKS0_9ACTN</name>
<gene>
    <name evidence="7" type="ORF">SAMN04488544_0372</name>
</gene>
<evidence type="ECO:0000256" key="3">
    <source>
        <dbReference type="ARBA" id="ARBA00023015"/>
    </source>
</evidence>
<dbReference type="Pfam" id="PF13185">
    <property type="entry name" value="GAF_2"/>
    <property type="match status" value="1"/>
</dbReference>
<accession>A0A1H2LKS0</accession>
<feature type="region of interest" description="Disordered" evidence="5">
    <location>
        <begin position="230"/>
        <end position="265"/>
    </location>
</feature>
<evidence type="ECO:0000256" key="1">
    <source>
        <dbReference type="ARBA" id="ARBA00022679"/>
    </source>
</evidence>
<feature type="compositionally biased region" description="Polar residues" evidence="5">
    <location>
        <begin position="239"/>
        <end position="252"/>
    </location>
</feature>
<dbReference type="SUPFAM" id="SSF55781">
    <property type="entry name" value="GAF domain-like"/>
    <property type="match status" value="1"/>
</dbReference>
<dbReference type="SMART" id="SM00065">
    <property type="entry name" value="GAF"/>
    <property type="match status" value="1"/>
</dbReference>
<dbReference type="GO" id="GO:0016301">
    <property type="term" value="F:kinase activity"/>
    <property type="evidence" value="ECO:0007669"/>
    <property type="project" value="UniProtKB-KW"/>
</dbReference>
<feature type="domain" description="ANTAR" evidence="6">
    <location>
        <begin position="168"/>
        <end position="229"/>
    </location>
</feature>
<keyword evidence="1" id="KW-0808">Transferase</keyword>